<proteinExistence type="predicted"/>
<evidence type="ECO:0000313" key="2">
    <source>
        <dbReference type="Proteomes" id="UP001163321"/>
    </source>
</evidence>
<evidence type="ECO:0000313" key="1">
    <source>
        <dbReference type="EMBL" id="KAI9913190.1"/>
    </source>
</evidence>
<sequence>MKVSGMECSGIGCTCLHGHDAFRPVVIHVYISVGERAVPLTNSIPFAKHYSSSAFGHWKLSLLPILLLTDANTVETCSLDGNMREHFTQRLRNVSLVWWDESCATITVESMKEMIERIERDALTGGYEGARNEREFLL</sequence>
<protein>
    <submittedName>
        <fullName evidence="1">Uncharacterized protein</fullName>
    </submittedName>
</protein>
<keyword evidence="2" id="KW-1185">Reference proteome</keyword>
<gene>
    <name evidence="1" type="ORF">PsorP6_004935</name>
</gene>
<dbReference type="EMBL" id="CM047583">
    <property type="protein sequence ID" value="KAI9913190.1"/>
    <property type="molecule type" value="Genomic_DNA"/>
</dbReference>
<comment type="caution">
    <text evidence="1">The sequence shown here is derived from an EMBL/GenBank/DDBJ whole genome shotgun (WGS) entry which is preliminary data.</text>
</comment>
<organism evidence="1 2">
    <name type="scientific">Peronosclerospora sorghi</name>
    <dbReference type="NCBI Taxonomy" id="230839"/>
    <lineage>
        <taxon>Eukaryota</taxon>
        <taxon>Sar</taxon>
        <taxon>Stramenopiles</taxon>
        <taxon>Oomycota</taxon>
        <taxon>Peronosporomycetes</taxon>
        <taxon>Peronosporales</taxon>
        <taxon>Peronosporaceae</taxon>
        <taxon>Peronosclerospora</taxon>
    </lineage>
</organism>
<accession>A0ACC0W4V1</accession>
<dbReference type="Proteomes" id="UP001163321">
    <property type="component" value="Chromosome 4"/>
</dbReference>
<name>A0ACC0W4V1_9STRA</name>
<reference evidence="1 2" key="1">
    <citation type="journal article" date="2022" name="bioRxiv">
        <title>The genome of the oomycete Peronosclerospora sorghi, a cosmopolitan pathogen of maize and sorghum, is inflated with dispersed pseudogenes.</title>
        <authorList>
            <person name="Fletcher K."/>
            <person name="Martin F."/>
            <person name="Isakeit T."/>
            <person name="Cavanaugh K."/>
            <person name="Magill C."/>
            <person name="Michelmore R."/>
        </authorList>
    </citation>
    <scope>NUCLEOTIDE SEQUENCE [LARGE SCALE GENOMIC DNA]</scope>
    <source>
        <strain evidence="1">P6</strain>
    </source>
</reference>